<evidence type="ECO:0000313" key="4">
    <source>
        <dbReference type="Proteomes" id="UP000176421"/>
    </source>
</evidence>
<dbReference type="Gene3D" id="1.20.144.10">
    <property type="entry name" value="Phosphatidic acid phosphatase type 2/haloperoxidase"/>
    <property type="match status" value="1"/>
</dbReference>
<accession>A0A1G2HXY3</accession>
<evidence type="ECO:0000259" key="2">
    <source>
        <dbReference type="SMART" id="SM00014"/>
    </source>
</evidence>
<keyword evidence="1" id="KW-0812">Transmembrane</keyword>
<dbReference type="EMBL" id="MHOS01000046">
    <property type="protein sequence ID" value="OGZ67051.1"/>
    <property type="molecule type" value="Genomic_DNA"/>
</dbReference>
<keyword evidence="1" id="KW-1133">Transmembrane helix</keyword>
<keyword evidence="1" id="KW-0472">Membrane</keyword>
<dbReference type="PANTHER" id="PTHR14969:SF13">
    <property type="entry name" value="AT30094P"/>
    <property type="match status" value="1"/>
</dbReference>
<dbReference type="STRING" id="1802206.A3D35_02130"/>
<dbReference type="Proteomes" id="UP000176421">
    <property type="component" value="Unassembled WGS sequence"/>
</dbReference>
<evidence type="ECO:0000313" key="3">
    <source>
        <dbReference type="EMBL" id="OGZ67051.1"/>
    </source>
</evidence>
<feature type="transmembrane region" description="Helical" evidence="1">
    <location>
        <begin position="126"/>
        <end position="143"/>
    </location>
</feature>
<dbReference type="InterPro" id="IPR000326">
    <property type="entry name" value="PAP2/HPO"/>
</dbReference>
<gene>
    <name evidence="3" type="ORF">A3D35_02130</name>
</gene>
<dbReference type="PANTHER" id="PTHR14969">
    <property type="entry name" value="SPHINGOSINE-1-PHOSPHATE PHOSPHOHYDROLASE"/>
    <property type="match status" value="1"/>
</dbReference>
<organism evidence="3 4">
    <name type="scientific">Candidatus Staskawiczbacteria bacterium RIFCSPHIGHO2_02_FULL_34_9</name>
    <dbReference type="NCBI Taxonomy" id="1802206"/>
    <lineage>
        <taxon>Bacteria</taxon>
        <taxon>Candidatus Staskawicziibacteriota</taxon>
    </lineage>
</organism>
<reference evidence="3 4" key="1">
    <citation type="journal article" date="2016" name="Nat. Commun.">
        <title>Thousands of microbial genomes shed light on interconnected biogeochemical processes in an aquifer system.</title>
        <authorList>
            <person name="Anantharaman K."/>
            <person name="Brown C.T."/>
            <person name="Hug L.A."/>
            <person name="Sharon I."/>
            <person name="Castelle C.J."/>
            <person name="Probst A.J."/>
            <person name="Thomas B.C."/>
            <person name="Singh A."/>
            <person name="Wilkins M.J."/>
            <person name="Karaoz U."/>
            <person name="Brodie E.L."/>
            <person name="Williams K.H."/>
            <person name="Hubbard S.S."/>
            <person name="Banfield J.F."/>
        </authorList>
    </citation>
    <scope>NUCLEOTIDE SEQUENCE [LARGE SCALE GENOMIC DNA]</scope>
</reference>
<dbReference type="SUPFAM" id="SSF48317">
    <property type="entry name" value="Acid phosphatase/Vanadium-dependent haloperoxidase"/>
    <property type="match status" value="1"/>
</dbReference>
<dbReference type="InterPro" id="IPR036938">
    <property type="entry name" value="PAP2/HPO_sf"/>
</dbReference>
<comment type="caution">
    <text evidence="3">The sequence shown here is derived from an EMBL/GenBank/DDBJ whole genome shotgun (WGS) entry which is preliminary data.</text>
</comment>
<dbReference type="AlphaFoldDB" id="A0A1G2HXY3"/>
<feature type="transmembrane region" description="Helical" evidence="1">
    <location>
        <begin position="20"/>
        <end position="44"/>
    </location>
</feature>
<feature type="transmembrane region" description="Helical" evidence="1">
    <location>
        <begin position="56"/>
        <end position="80"/>
    </location>
</feature>
<feature type="transmembrane region" description="Helical" evidence="1">
    <location>
        <begin position="149"/>
        <end position="167"/>
    </location>
</feature>
<proteinExistence type="predicted"/>
<feature type="domain" description="Phosphatidic acid phosphatase type 2/haloperoxidase" evidence="2">
    <location>
        <begin position="55"/>
        <end position="164"/>
    </location>
</feature>
<protein>
    <recommendedName>
        <fullName evidence="2">Phosphatidic acid phosphatase type 2/haloperoxidase domain-containing protein</fullName>
    </recommendedName>
</protein>
<feature type="transmembrane region" description="Helical" evidence="1">
    <location>
        <begin position="100"/>
        <end position="119"/>
    </location>
</feature>
<dbReference type="SMART" id="SM00014">
    <property type="entry name" value="acidPPc"/>
    <property type="match status" value="1"/>
</dbReference>
<evidence type="ECO:0000256" key="1">
    <source>
        <dbReference type="SAM" id="Phobius"/>
    </source>
</evidence>
<dbReference type="Pfam" id="PF01569">
    <property type="entry name" value="PAP2"/>
    <property type="match status" value="1"/>
</dbReference>
<name>A0A1G2HXY3_9BACT</name>
<sequence length="175" mass="19969">MIFDLYLFNLINGLAGKWSLLDYAGIFFAKYVGWILLLSLLVFLIKDYKKYWRMVVESLIVALLVRFTLVELFYLIHFRARPFVYNQVNQLIPYDVGQTSFPSGHASFYFALSTIIYGYNKKVGTLFFVGSALISISRVFVGVHWPSDIIAGAIIGILMGIMLNKLFTQLNAAKQ</sequence>